<sequence length="668" mass="76389">MIKKSLVISTLALAIVSCSQETTQEKTFTVASPEGANAITFSLENNFPTYSVKHGETSVITPSKLGFVFKDQDSIASNLEIIDTEESSFDETWEQVWGEKHNIRNHYNQLTVHLQEKTEKKRKLDIEFRAFDDGIAFRYVFPKQGVNDSIIIMNELTEFNLKDDGDSWWIPAYKSNRYEHLFTQTKVSAIDTVHTPYTIKSDDGLYLSFHEADLKNYASYTIAKKEGTKLDLDLMPWHDGVKVRTTESFQTPWRTLQIGQKPGDLVESYLILNLNEPNKLEDLSYIETYKYTGMWWGMHISKYTFWEGPKHGASTENCIQDIKETNELGIHHMLIEGWNKGWTPAWYENKMHEFSFTEPTDDFDYQTVVDFANKNDVKIIGYHETGSNIINYKKQIDAGMQLYKDLGIHDVKIGQVGDKLNMKEWHGSQFGVEYYRWVLEKAAEYQLTVNFHEPIKDTGERRTYPNMMAREGARGQEYNAWSEGNPPNHTVLLPFTRMLAGPMDFTPGVLDIMETKGFNNRRINSTAAKQLALYVVIYSPIQMLADLPENYIGHPAFQFLADVPTDWEDTKVLNAEIGEYVTTVRKDLNSDDWYLGSITNKKARDFELDLSFLGEGTYEAQMYTDAEGTDIDNNPAAVGISKKEVKATDKLPLHLGAGGGAAIRFKKL</sequence>
<accession>A0A1I7I0S3</accession>
<dbReference type="Pfam" id="PF14509">
    <property type="entry name" value="GH97_C"/>
    <property type="match status" value="1"/>
</dbReference>
<evidence type="ECO:0000256" key="2">
    <source>
        <dbReference type="ARBA" id="ARBA00011245"/>
    </source>
</evidence>
<gene>
    <name evidence="8" type="ORF">SAMN05216480_11243</name>
</gene>
<evidence type="ECO:0000259" key="5">
    <source>
        <dbReference type="Pfam" id="PF10566"/>
    </source>
</evidence>
<dbReference type="InterPro" id="IPR014718">
    <property type="entry name" value="GH-type_carb-bd"/>
</dbReference>
<dbReference type="AlphaFoldDB" id="A0A1I7I0S3"/>
<feature type="domain" description="Glycosyl-hydrolase 97 N-terminal" evidence="6">
    <location>
        <begin position="30"/>
        <end position="277"/>
    </location>
</feature>
<proteinExistence type="predicted"/>
<dbReference type="Proteomes" id="UP000199138">
    <property type="component" value="Unassembled WGS sequence"/>
</dbReference>
<reference evidence="8 9" key="1">
    <citation type="submission" date="2016-10" db="EMBL/GenBank/DDBJ databases">
        <authorList>
            <person name="de Groot N.N."/>
        </authorList>
    </citation>
    <scope>NUCLEOTIDE SEQUENCE [LARGE SCALE GENOMIC DNA]</scope>
    <source>
        <strain evidence="8 9">CGMCC 1.12333</strain>
    </source>
</reference>
<dbReference type="GO" id="GO:0030246">
    <property type="term" value="F:carbohydrate binding"/>
    <property type="evidence" value="ECO:0007669"/>
    <property type="project" value="InterPro"/>
</dbReference>
<dbReference type="Gene3D" id="2.70.98.10">
    <property type="match status" value="1"/>
</dbReference>
<dbReference type="InterPro" id="IPR013785">
    <property type="entry name" value="Aldolase_TIM"/>
</dbReference>
<evidence type="ECO:0000256" key="4">
    <source>
        <dbReference type="SAM" id="SignalP"/>
    </source>
</evidence>
<evidence type="ECO:0000256" key="1">
    <source>
        <dbReference type="ARBA" id="ARBA00001913"/>
    </source>
</evidence>
<evidence type="ECO:0000259" key="6">
    <source>
        <dbReference type="Pfam" id="PF14508"/>
    </source>
</evidence>
<dbReference type="Pfam" id="PF10566">
    <property type="entry name" value="Glyco_hydro_97"/>
    <property type="match status" value="1"/>
</dbReference>
<evidence type="ECO:0000313" key="8">
    <source>
        <dbReference type="EMBL" id="SFU66559.1"/>
    </source>
</evidence>
<dbReference type="Pfam" id="PF14508">
    <property type="entry name" value="GH97_N"/>
    <property type="match status" value="1"/>
</dbReference>
<dbReference type="InterPro" id="IPR029486">
    <property type="entry name" value="GH97_N"/>
</dbReference>
<dbReference type="STRING" id="1224947.SAMN05216480_11243"/>
<dbReference type="PROSITE" id="PS51257">
    <property type="entry name" value="PROKAR_LIPOPROTEIN"/>
    <property type="match status" value="1"/>
</dbReference>
<dbReference type="EMBL" id="FPBK01000012">
    <property type="protein sequence ID" value="SFU66559.1"/>
    <property type="molecule type" value="Genomic_DNA"/>
</dbReference>
<evidence type="ECO:0000313" key="9">
    <source>
        <dbReference type="Proteomes" id="UP000199138"/>
    </source>
</evidence>
<name>A0A1I7I0S3_9FLAO</name>
<dbReference type="InterPro" id="IPR019563">
    <property type="entry name" value="GH97_catalytic"/>
</dbReference>
<keyword evidence="4" id="KW-0732">Signal</keyword>
<feature type="domain" description="Glycosyl-hydrolase 97 C-terminal oligomerisation" evidence="7">
    <location>
        <begin position="566"/>
        <end position="666"/>
    </location>
</feature>
<dbReference type="OrthoDB" id="57532at2"/>
<comment type="subunit">
    <text evidence="2">Monomer.</text>
</comment>
<protein>
    <submittedName>
        <fullName evidence="8">Alpha-glucosidase</fullName>
    </submittedName>
</protein>
<dbReference type="Gene3D" id="3.20.20.70">
    <property type="entry name" value="Aldolase class I"/>
    <property type="match status" value="1"/>
</dbReference>
<feature type="domain" description="Glycosyl-hydrolase 97 catalytic" evidence="5">
    <location>
        <begin position="295"/>
        <end position="473"/>
    </location>
</feature>
<comment type="cofactor">
    <cofactor evidence="1">
        <name>Ca(2+)</name>
        <dbReference type="ChEBI" id="CHEBI:29108"/>
    </cofactor>
</comment>
<dbReference type="RefSeq" id="WP_093025838.1">
    <property type="nucleotide sequence ID" value="NZ_FPBK01000012.1"/>
</dbReference>
<keyword evidence="9" id="KW-1185">Reference proteome</keyword>
<dbReference type="InterPro" id="IPR029483">
    <property type="entry name" value="GH97_C"/>
</dbReference>
<dbReference type="PANTHER" id="PTHR35803">
    <property type="entry name" value="GLUCAN 1,4-ALPHA-GLUCOSIDASE SUSB-RELATED"/>
    <property type="match status" value="1"/>
</dbReference>
<dbReference type="InterPro" id="IPR052720">
    <property type="entry name" value="Glycosyl_hydrolase_97"/>
</dbReference>
<feature type="chain" id="PRO_5011465385" evidence="4">
    <location>
        <begin position="20"/>
        <end position="668"/>
    </location>
</feature>
<evidence type="ECO:0000259" key="7">
    <source>
        <dbReference type="Pfam" id="PF14509"/>
    </source>
</evidence>
<organism evidence="8 9">
    <name type="scientific">Pustulibacterium marinum</name>
    <dbReference type="NCBI Taxonomy" id="1224947"/>
    <lineage>
        <taxon>Bacteria</taxon>
        <taxon>Pseudomonadati</taxon>
        <taxon>Bacteroidota</taxon>
        <taxon>Flavobacteriia</taxon>
        <taxon>Flavobacteriales</taxon>
        <taxon>Flavobacteriaceae</taxon>
        <taxon>Pustulibacterium</taxon>
    </lineage>
</organism>
<dbReference type="PANTHER" id="PTHR35803:SF1">
    <property type="entry name" value="GLUCAN 1,4-ALPHA-GLUCOSIDASE SUSB"/>
    <property type="match status" value="1"/>
</dbReference>
<evidence type="ECO:0000256" key="3">
    <source>
        <dbReference type="ARBA" id="ARBA00022837"/>
    </source>
</evidence>
<feature type="signal peptide" evidence="4">
    <location>
        <begin position="1"/>
        <end position="19"/>
    </location>
</feature>
<keyword evidence="3" id="KW-0106">Calcium</keyword>